<dbReference type="EC" id="2.3.-.-" evidence="2"/>
<protein>
    <submittedName>
        <fullName evidence="2">GNAT family N-acetyltransferase</fullName>
        <ecNumber evidence="2">2.3.-.-</ecNumber>
    </submittedName>
</protein>
<organism evidence="2 3">
    <name type="scientific">Aquimarina hainanensis</name>
    <dbReference type="NCBI Taxonomy" id="1578017"/>
    <lineage>
        <taxon>Bacteria</taxon>
        <taxon>Pseudomonadati</taxon>
        <taxon>Bacteroidota</taxon>
        <taxon>Flavobacteriia</taxon>
        <taxon>Flavobacteriales</taxon>
        <taxon>Flavobacteriaceae</taxon>
        <taxon>Aquimarina</taxon>
    </lineage>
</organism>
<evidence type="ECO:0000313" key="3">
    <source>
        <dbReference type="Proteomes" id="UP001597459"/>
    </source>
</evidence>
<keyword evidence="3" id="KW-1185">Reference proteome</keyword>
<dbReference type="SUPFAM" id="SSF55729">
    <property type="entry name" value="Acyl-CoA N-acyltransferases (Nat)"/>
    <property type="match status" value="1"/>
</dbReference>
<dbReference type="InterPro" id="IPR000182">
    <property type="entry name" value="GNAT_dom"/>
</dbReference>
<dbReference type="CDD" id="cd04301">
    <property type="entry name" value="NAT_SF"/>
    <property type="match status" value="1"/>
</dbReference>
<keyword evidence="2" id="KW-0808">Transferase</keyword>
<gene>
    <name evidence="2" type="ORF">ACFSTE_05065</name>
</gene>
<dbReference type="PROSITE" id="PS51186">
    <property type="entry name" value="GNAT"/>
    <property type="match status" value="1"/>
</dbReference>
<reference evidence="3" key="1">
    <citation type="journal article" date="2019" name="Int. J. Syst. Evol. Microbiol.">
        <title>The Global Catalogue of Microorganisms (GCM) 10K type strain sequencing project: providing services to taxonomists for standard genome sequencing and annotation.</title>
        <authorList>
            <consortium name="The Broad Institute Genomics Platform"/>
            <consortium name="The Broad Institute Genome Sequencing Center for Infectious Disease"/>
            <person name="Wu L."/>
            <person name="Ma J."/>
        </authorList>
    </citation>
    <scope>NUCLEOTIDE SEQUENCE [LARGE SCALE GENOMIC DNA]</scope>
    <source>
        <strain evidence="3">KCTC 42423</strain>
    </source>
</reference>
<feature type="domain" description="N-acetyltransferase" evidence="1">
    <location>
        <begin position="1"/>
        <end position="155"/>
    </location>
</feature>
<dbReference type="Gene3D" id="3.40.630.30">
    <property type="match status" value="1"/>
</dbReference>
<proteinExistence type="predicted"/>
<dbReference type="Proteomes" id="UP001597459">
    <property type="component" value="Unassembled WGS sequence"/>
</dbReference>
<evidence type="ECO:0000259" key="1">
    <source>
        <dbReference type="PROSITE" id="PS51186"/>
    </source>
</evidence>
<name>A0ABW5N5V9_9FLAO</name>
<dbReference type="EMBL" id="JBHULX010000003">
    <property type="protein sequence ID" value="MFD2590191.1"/>
    <property type="molecule type" value="Genomic_DNA"/>
</dbReference>
<dbReference type="RefSeq" id="WP_378255655.1">
    <property type="nucleotide sequence ID" value="NZ_JBHSJV010000001.1"/>
</dbReference>
<keyword evidence="2" id="KW-0012">Acyltransferase</keyword>
<dbReference type="InterPro" id="IPR016181">
    <property type="entry name" value="Acyl_CoA_acyltransferase"/>
</dbReference>
<dbReference type="GO" id="GO:0016746">
    <property type="term" value="F:acyltransferase activity"/>
    <property type="evidence" value="ECO:0007669"/>
    <property type="project" value="UniProtKB-KW"/>
</dbReference>
<dbReference type="Pfam" id="PF13673">
    <property type="entry name" value="Acetyltransf_10"/>
    <property type="match status" value="1"/>
</dbReference>
<accession>A0ABW5N5V9</accession>
<sequence>MNIRKYQKKDHAACMEIIKSNTPDFFAIEEIALFKEWLIAQENGLLAYTVSEKEYYFILENNNDILGCAGYLLVENSNEIYLSWGMVKRQFQKLGYGKKLLEYRIKSISQNFPDKKICLATTQDIAPFFEKYGFKVINIKPKFYSESLDRYEMEK</sequence>
<comment type="caution">
    <text evidence="2">The sequence shown here is derived from an EMBL/GenBank/DDBJ whole genome shotgun (WGS) entry which is preliminary data.</text>
</comment>
<evidence type="ECO:0000313" key="2">
    <source>
        <dbReference type="EMBL" id="MFD2590191.1"/>
    </source>
</evidence>